<protein>
    <submittedName>
        <fullName evidence="2">Uncharacterized protein</fullName>
    </submittedName>
</protein>
<feature type="transmembrane region" description="Helical" evidence="1">
    <location>
        <begin position="42"/>
        <end position="59"/>
    </location>
</feature>
<evidence type="ECO:0000313" key="3">
    <source>
        <dbReference type="Proteomes" id="UP000289238"/>
    </source>
</evidence>
<evidence type="ECO:0000256" key="1">
    <source>
        <dbReference type="SAM" id="Phobius"/>
    </source>
</evidence>
<name>A0A4Q0P2G0_9FLAO</name>
<keyword evidence="1" id="KW-1133">Transmembrane helix</keyword>
<comment type="caution">
    <text evidence="2">The sequence shown here is derived from an EMBL/GenBank/DDBJ whole genome shotgun (WGS) entry which is preliminary data.</text>
</comment>
<gene>
    <name evidence="2" type="ORF">DSM00_2838</name>
</gene>
<accession>A0A4Q0P2G0</accession>
<reference evidence="2 3" key="1">
    <citation type="submission" date="2018-07" db="EMBL/GenBank/DDBJ databases">
        <title>Leeuwenhoekiella genomics.</title>
        <authorList>
            <person name="Tahon G."/>
            <person name="Willems A."/>
        </authorList>
    </citation>
    <scope>NUCLEOTIDE SEQUENCE [LARGE SCALE GENOMIC DNA]</scope>
    <source>
        <strain evidence="2 3">LMG 22550</strain>
    </source>
</reference>
<dbReference type="EMBL" id="QOVM01000007">
    <property type="protein sequence ID" value="RXG20734.1"/>
    <property type="molecule type" value="Genomic_DNA"/>
</dbReference>
<keyword evidence="3" id="KW-1185">Reference proteome</keyword>
<sequence>MMEAKPKWYNNYIVGYLLILFPPLGLYGVYKSDIISQKWKNVTYAALAFAIIGGILLYSV</sequence>
<dbReference type="AlphaFoldDB" id="A0A4Q0P2G0"/>
<dbReference type="Proteomes" id="UP000289238">
    <property type="component" value="Unassembled WGS sequence"/>
</dbReference>
<proteinExistence type="predicted"/>
<dbReference type="OrthoDB" id="1452946at2"/>
<keyword evidence="1" id="KW-0472">Membrane</keyword>
<dbReference type="RefSeq" id="WP_128758588.1">
    <property type="nucleotide sequence ID" value="NZ_QOVM01000007.1"/>
</dbReference>
<evidence type="ECO:0000313" key="2">
    <source>
        <dbReference type="EMBL" id="RXG20734.1"/>
    </source>
</evidence>
<feature type="transmembrane region" description="Helical" evidence="1">
    <location>
        <begin position="12"/>
        <end position="30"/>
    </location>
</feature>
<organism evidence="2 3">
    <name type="scientific">Leeuwenhoekiella aequorea</name>
    <dbReference type="NCBI Taxonomy" id="283736"/>
    <lineage>
        <taxon>Bacteria</taxon>
        <taxon>Pseudomonadati</taxon>
        <taxon>Bacteroidota</taxon>
        <taxon>Flavobacteriia</taxon>
        <taxon>Flavobacteriales</taxon>
        <taxon>Flavobacteriaceae</taxon>
        <taxon>Leeuwenhoekiella</taxon>
    </lineage>
</organism>
<keyword evidence="1" id="KW-0812">Transmembrane</keyword>